<keyword evidence="2" id="KW-1185">Reference proteome</keyword>
<dbReference type="Gene3D" id="2.40.128.140">
    <property type="entry name" value="Outer membrane protein"/>
    <property type="match status" value="1"/>
</dbReference>
<dbReference type="InterPro" id="IPR018707">
    <property type="entry name" value="LpxR"/>
</dbReference>
<name>A0A6L9LG71_9BACT</name>
<protein>
    <submittedName>
        <fullName evidence="1">Lipid A deacylase LpxR family protein</fullName>
    </submittedName>
</protein>
<reference evidence="1 2" key="1">
    <citation type="submission" date="2020-02" db="EMBL/GenBank/DDBJ databases">
        <title>Draft genome sequence of two Spirosoma agri KCTC 52727 and Spirosoma terrae KCTC 52035.</title>
        <authorList>
            <person name="Rojas J."/>
            <person name="Ambika Manirajan B."/>
            <person name="Suarez C."/>
            <person name="Ratering S."/>
            <person name="Schnell S."/>
        </authorList>
    </citation>
    <scope>NUCLEOTIDE SEQUENCE [LARGE SCALE GENOMIC DNA]</scope>
    <source>
        <strain evidence="1 2">KCTC 52035</strain>
    </source>
</reference>
<evidence type="ECO:0000313" key="2">
    <source>
        <dbReference type="Proteomes" id="UP000474175"/>
    </source>
</evidence>
<dbReference type="InterPro" id="IPR037107">
    <property type="entry name" value="Put_OMP_sf"/>
</dbReference>
<dbReference type="Pfam" id="PF09982">
    <property type="entry name" value="LpxR"/>
    <property type="match status" value="1"/>
</dbReference>
<dbReference type="Proteomes" id="UP000474175">
    <property type="component" value="Unassembled WGS sequence"/>
</dbReference>
<gene>
    <name evidence="1" type="ORF">GK108_27480</name>
</gene>
<dbReference type="AlphaFoldDB" id="A0A6L9LG71"/>
<dbReference type="EMBL" id="JAAFZH010000019">
    <property type="protein sequence ID" value="NDU98657.1"/>
    <property type="molecule type" value="Genomic_DNA"/>
</dbReference>
<accession>A0A6L9LG71</accession>
<proteinExistence type="predicted"/>
<organism evidence="1 2">
    <name type="scientific">Spirosoma terrae</name>
    <dbReference type="NCBI Taxonomy" id="1968276"/>
    <lineage>
        <taxon>Bacteria</taxon>
        <taxon>Pseudomonadati</taxon>
        <taxon>Bacteroidota</taxon>
        <taxon>Cytophagia</taxon>
        <taxon>Cytophagales</taxon>
        <taxon>Cytophagaceae</taxon>
        <taxon>Spirosoma</taxon>
    </lineage>
</organism>
<sequence length="326" mass="37343">MISLLRWLVKLSCLYFYTLCSYGQHPYELKVTSENDNYCLRLHDGYYTNGLFVTLTYLPTGLNNRIDEASKQIKVTSHYRLGQLIFTPDYISPKLTIDQIDRPFAGYLFLEKGMTFFYKKGHVLKTSVSVGTLGKNSLAQQTQIFIHKTFDLLTTKGWDYQVKNEIGITAQGQYWHKLTSDSWRPAWLDLHAVAELTGGTLFTNASTGFLLQVGLFANESESSLYDVRVSRSTAPLKKNTEVYAFFHPSIEYQFYNATVQGGLLSNQGGAVVGTINRWVYTHSIGIGFSKPRWTFQTVYTYRQREAVRMRKNEQYIGLTAAYRFGK</sequence>
<dbReference type="RefSeq" id="WP_163954789.1">
    <property type="nucleotide sequence ID" value="NZ_JAAFZH010000019.1"/>
</dbReference>
<comment type="caution">
    <text evidence="1">The sequence shown here is derived from an EMBL/GenBank/DDBJ whole genome shotgun (WGS) entry which is preliminary data.</text>
</comment>
<evidence type="ECO:0000313" key="1">
    <source>
        <dbReference type="EMBL" id="NDU98657.1"/>
    </source>
</evidence>